<sequence length="286" mass="31602">MRYRKSIGLLTILIVILAAIAAACGIFLTGGSREIPLRSIHHNLVMAYGQGLYKNDSVSMALQARAQDWVTLVLGVPALLWSFFLAGKGSLKGRFLLLGLLGYLLYTYTTYSFGAMYNGLFLIYVALLSACFFAFVLTFLSLWEVDIQSRLNEGFPEKVVGVILIVTAVLAGMMWLKRICVPLIKQEVPGELEHYTTLVIQALDLAILLPAGILAGILLMKKNKFGYLLAPVMVIKQMVLVIVIIAMFINQSINGVTTDSSELVVFLLIAVILSRCLYLFLKNIKE</sequence>
<dbReference type="EMBL" id="QOHO01000027">
    <property type="protein sequence ID" value="RFZ79116.1"/>
    <property type="molecule type" value="Genomic_DNA"/>
</dbReference>
<feature type="transmembrane region" description="Helical" evidence="1">
    <location>
        <begin position="69"/>
        <end position="86"/>
    </location>
</feature>
<dbReference type="PROSITE" id="PS51257">
    <property type="entry name" value="PROKAR_LIPOPROTEIN"/>
    <property type="match status" value="1"/>
</dbReference>
<feature type="transmembrane region" description="Helical" evidence="1">
    <location>
        <begin position="95"/>
        <end position="115"/>
    </location>
</feature>
<evidence type="ECO:0000256" key="1">
    <source>
        <dbReference type="SAM" id="Phobius"/>
    </source>
</evidence>
<dbReference type="AlphaFoldDB" id="A0A3E2NDP9"/>
<protein>
    <submittedName>
        <fullName evidence="2">Uncharacterized protein</fullName>
    </submittedName>
</protein>
<evidence type="ECO:0000313" key="3">
    <source>
        <dbReference type="Proteomes" id="UP000260680"/>
    </source>
</evidence>
<feature type="transmembrane region" description="Helical" evidence="1">
    <location>
        <begin position="195"/>
        <end position="220"/>
    </location>
</feature>
<accession>A0A3E2NDP9</accession>
<keyword evidence="1" id="KW-0472">Membrane</keyword>
<gene>
    <name evidence="2" type="ORF">DS742_09655</name>
</gene>
<comment type="caution">
    <text evidence="2">The sequence shown here is derived from an EMBL/GenBank/DDBJ whole genome shotgun (WGS) entry which is preliminary data.</text>
</comment>
<name>A0A3E2NDP9_9FIRM</name>
<feature type="transmembrane region" description="Helical" evidence="1">
    <location>
        <begin position="261"/>
        <end position="281"/>
    </location>
</feature>
<feature type="transmembrane region" description="Helical" evidence="1">
    <location>
        <begin position="227"/>
        <end position="249"/>
    </location>
</feature>
<feature type="transmembrane region" description="Helical" evidence="1">
    <location>
        <begin position="155"/>
        <end position="175"/>
    </location>
</feature>
<reference evidence="2 3" key="1">
    <citation type="submission" date="2018-07" db="EMBL/GenBank/DDBJ databases">
        <title>New species, Clostridium PI-S10-A1B.</title>
        <authorList>
            <person name="Krishna G."/>
            <person name="Summeta K."/>
            <person name="Shikha S."/>
            <person name="Prabhu P.B."/>
            <person name="Suresh K."/>
        </authorList>
    </citation>
    <scope>NUCLEOTIDE SEQUENCE [LARGE SCALE GENOMIC DNA]</scope>
    <source>
        <strain evidence="2 3">PI-S10-A1B</strain>
    </source>
</reference>
<feature type="transmembrane region" description="Helical" evidence="1">
    <location>
        <begin position="121"/>
        <end position="143"/>
    </location>
</feature>
<keyword evidence="1" id="KW-0812">Transmembrane</keyword>
<proteinExistence type="predicted"/>
<dbReference type="Proteomes" id="UP000260680">
    <property type="component" value="Unassembled WGS sequence"/>
</dbReference>
<feature type="transmembrane region" description="Helical" evidence="1">
    <location>
        <begin position="7"/>
        <end position="28"/>
    </location>
</feature>
<organism evidence="2 3">
    <name type="scientific">Lacrimispora amygdalina</name>
    <dbReference type="NCBI Taxonomy" id="253257"/>
    <lineage>
        <taxon>Bacteria</taxon>
        <taxon>Bacillati</taxon>
        <taxon>Bacillota</taxon>
        <taxon>Clostridia</taxon>
        <taxon>Lachnospirales</taxon>
        <taxon>Lachnospiraceae</taxon>
        <taxon>Lacrimispora</taxon>
    </lineage>
</organism>
<evidence type="ECO:0000313" key="2">
    <source>
        <dbReference type="EMBL" id="RFZ79116.1"/>
    </source>
</evidence>
<keyword evidence="1" id="KW-1133">Transmembrane helix</keyword>